<reference evidence="6 7" key="1">
    <citation type="journal article" date="2024" name="IMA Fungus">
        <title>IMA Genome - F19 : A genome assembly and annotation guide to empower mycologists, including annotated draft genome sequences of Ceratocystis pirilliformis, Diaporthe australafricana, Fusarium ophioides, Paecilomyces lecythidis, and Sporothrix stenoceras.</title>
        <authorList>
            <person name="Aylward J."/>
            <person name="Wilson A.M."/>
            <person name="Visagie C.M."/>
            <person name="Spraker J."/>
            <person name="Barnes I."/>
            <person name="Buitendag C."/>
            <person name="Ceriani C."/>
            <person name="Del Mar Angel L."/>
            <person name="du Plessis D."/>
            <person name="Fuchs T."/>
            <person name="Gasser K."/>
            <person name="Kramer D."/>
            <person name="Li W."/>
            <person name="Munsamy K."/>
            <person name="Piso A."/>
            <person name="Price J.L."/>
            <person name="Sonnekus B."/>
            <person name="Thomas C."/>
            <person name="van der Nest A."/>
            <person name="van Dijk A."/>
            <person name="van Heerden A."/>
            <person name="van Vuuren N."/>
            <person name="Yilmaz N."/>
            <person name="Duong T.A."/>
            <person name="van der Merwe N.A."/>
            <person name="Wingfield M.J."/>
            <person name="Wingfield B.D."/>
        </authorList>
    </citation>
    <scope>NUCLEOTIDE SEQUENCE [LARGE SCALE GENOMIC DNA]</scope>
    <source>
        <strain evidence="6 7">CMW 5346</strain>
    </source>
</reference>
<dbReference type="InterPro" id="IPR036396">
    <property type="entry name" value="Cyt_P450_sf"/>
</dbReference>
<dbReference type="InterPro" id="IPR002401">
    <property type="entry name" value="Cyt_P450_E_grp-I"/>
</dbReference>
<comment type="caution">
    <text evidence="6">The sequence shown here is derived from an EMBL/GenBank/DDBJ whole genome shotgun (WGS) entry which is preliminary data.</text>
</comment>
<dbReference type="Proteomes" id="UP001583186">
    <property type="component" value="Unassembled WGS sequence"/>
</dbReference>
<evidence type="ECO:0000256" key="3">
    <source>
        <dbReference type="ARBA" id="ARBA00023002"/>
    </source>
</evidence>
<keyword evidence="5" id="KW-0503">Monooxygenase</keyword>
<comment type="similarity">
    <text evidence="1">Belongs to the cytochrome P450 family.</text>
</comment>
<proteinExistence type="inferred from homology"/>
<keyword evidence="2" id="KW-0479">Metal-binding</keyword>
<keyword evidence="4" id="KW-0408">Iron</keyword>
<dbReference type="InterPro" id="IPR050364">
    <property type="entry name" value="Cytochrome_P450_fung"/>
</dbReference>
<accession>A0ABR3ZLC0</accession>
<evidence type="ECO:0000313" key="6">
    <source>
        <dbReference type="EMBL" id="KAL1900977.1"/>
    </source>
</evidence>
<evidence type="ECO:0000256" key="5">
    <source>
        <dbReference type="ARBA" id="ARBA00023033"/>
    </source>
</evidence>
<dbReference type="InterPro" id="IPR001128">
    <property type="entry name" value="Cyt_P450"/>
</dbReference>
<dbReference type="PRINTS" id="PR00463">
    <property type="entry name" value="EP450I"/>
</dbReference>
<evidence type="ECO:0000313" key="7">
    <source>
        <dbReference type="Proteomes" id="UP001583186"/>
    </source>
</evidence>
<evidence type="ECO:0000256" key="4">
    <source>
        <dbReference type="ARBA" id="ARBA00023004"/>
    </source>
</evidence>
<dbReference type="Gene3D" id="1.10.630.10">
    <property type="entry name" value="Cytochrome P450"/>
    <property type="match status" value="1"/>
</dbReference>
<keyword evidence="3" id="KW-0560">Oxidoreductase</keyword>
<gene>
    <name evidence="6" type="ORF">Sste5346_002040</name>
</gene>
<evidence type="ECO:0000256" key="1">
    <source>
        <dbReference type="ARBA" id="ARBA00010617"/>
    </source>
</evidence>
<dbReference type="PANTHER" id="PTHR46300">
    <property type="entry name" value="P450, PUTATIVE (EUROFUNG)-RELATED-RELATED"/>
    <property type="match status" value="1"/>
</dbReference>
<evidence type="ECO:0000256" key="2">
    <source>
        <dbReference type="ARBA" id="ARBA00022723"/>
    </source>
</evidence>
<protein>
    <recommendedName>
        <fullName evidence="8">O-methylsterigmatocystin oxidoreductase</fullName>
    </recommendedName>
</protein>
<dbReference type="PANTHER" id="PTHR46300:SF2">
    <property type="entry name" value="CYTOCHROME P450 MONOOXYGENASE ALNH-RELATED"/>
    <property type="match status" value="1"/>
</dbReference>
<organism evidence="6 7">
    <name type="scientific">Sporothrix stenoceras</name>
    <dbReference type="NCBI Taxonomy" id="5173"/>
    <lineage>
        <taxon>Eukaryota</taxon>
        <taxon>Fungi</taxon>
        <taxon>Dikarya</taxon>
        <taxon>Ascomycota</taxon>
        <taxon>Pezizomycotina</taxon>
        <taxon>Sordariomycetes</taxon>
        <taxon>Sordariomycetidae</taxon>
        <taxon>Ophiostomatales</taxon>
        <taxon>Ophiostomataceae</taxon>
        <taxon>Sporothrix</taxon>
    </lineage>
</organism>
<dbReference type="SUPFAM" id="SSF48264">
    <property type="entry name" value="Cytochrome P450"/>
    <property type="match status" value="1"/>
</dbReference>
<dbReference type="CDD" id="cd11065">
    <property type="entry name" value="CYP64-like"/>
    <property type="match status" value="1"/>
</dbReference>
<keyword evidence="7" id="KW-1185">Reference proteome</keyword>
<dbReference type="EMBL" id="JAWCUI010000008">
    <property type="protein sequence ID" value="KAL1900977.1"/>
    <property type="molecule type" value="Genomic_DNA"/>
</dbReference>
<dbReference type="Pfam" id="PF00067">
    <property type="entry name" value="p450"/>
    <property type="match status" value="1"/>
</dbReference>
<sequence>MSASTLIPDWVPPQYLDMATRSPSLTAALAVGIFLFFRLLTMGRREKGLPPGPPTLPVLGNLHQIPTSGLHAKFIEWGEKFGGVFSLKMGSGTMIVLYDRQAVHDLVDKKGVIYSERPRDHVADIVTHGDSFAFMSNTPMYREQRKIAAHNLSPRVLDERAGPIQDAEITVLLRDLLDRPEAFYNHVRRTTCSVACAMVFGQRGASYESFFGHCVYDAMDSYSESLEPGANPPVDQFPFLKYLPDAVSPWRKRARRSYEAMDATWSAARAVMDQRRARGERRVCIADSVLDDPKLAGKMNDGQLNHFLGVLVEGGADTTASSILTLIACLARHPEYQRMAQVEIDALCGAPEDDTPKTARMPIWSDFAALPFVNSIVKEGIRWHGVLPLGVPHRVAKDDWYKGMLIPKDATVVIPSYAIHRAERFHYSNPTVFDPRRFVNHPRLASDYAGSPDFNKRDHYGYGAGRRICPGMHLAERTQWRAVAKLLWAFDIELPTDPKTGAAIVPDPEAYHEGIAHTPKPYSVIFKPRSPARAAAIRREAKATQVELAKYE</sequence>
<evidence type="ECO:0008006" key="8">
    <source>
        <dbReference type="Google" id="ProtNLM"/>
    </source>
</evidence>
<name>A0ABR3ZLC0_9PEZI</name>